<reference evidence="2 3" key="1">
    <citation type="submission" date="2019-11" db="EMBL/GenBank/DDBJ databases">
        <authorList>
            <person name="Li J."/>
        </authorList>
    </citation>
    <scope>NUCLEOTIDE SEQUENCE [LARGE SCALE GENOMIC DNA]</scope>
    <source>
        <strain evidence="2 3">MF47</strain>
    </source>
</reference>
<dbReference type="EMBL" id="CP045737">
    <property type="protein sequence ID" value="QGG40651.1"/>
    <property type="molecule type" value="Genomic_DNA"/>
</dbReference>
<name>A0A5Q2MG46_9ACTN</name>
<dbReference type="GO" id="GO:0005737">
    <property type="term" value="C:cytoplasm"/>
    <property type="evidence" value="ECO:0007669"/>
    <property type="project" value="TreeGrafter"/>
</dbReference>
<feature type="domain" description="FAD dependent oxidoreductase" evidence="1">
    <location>
        <begin position="50"/>
        <end position="414"/>
    </location>
</feature>
<dbReference type="Gene3D" id="3.30.9.10">
    <property type="entry name" value="D-Amino Acid Oxidase, subunit A, domain 2"/>
    <property type="match status" value="1"/>
</dbReference>
<dbReference type="PANTHER" id="PTHR13847">
    <property type="entry name" value="SARCOSINE DEHYDROGENASE-RELATED"/>
    <property type="match status" value="1"/>
</dbReference>
<dbReference type="InterPro" id="IPR006076">
    <property type="entry name" value="FAD-dep_OxRdtase"/>
</dbReference>
<dbReference type="Pfam" id="PF01266">
    <property type="entry name" value="DAO"/>
    <property type="match status" value="1"/>
</dbReference>
<dbReference type="KEGG" id="aef:GEV26_04330"/>
<dbReference type="AlphaFoldDB" id="A0A5Q2MG46"/>
<accession>A0A5Q2MG46</accession>
<dbReference type="RefSeq" id="WP_153651922.1">
    <property type="nucleotide sequence ID" value="NZ_CP045737.1"/>
</dbReference>
<evidence type="ECO:0000259" key="1">
    <source>
        <dbReference type="Pfam" id="PF01266"/>
    </source>
</evidence>
<dbReference type="InterPro" id="IPR036188">
    <property type="entry name" value="FAD/NAD-bd_sf"/>
</dbReference>
<dbReference type="Proteomes" id="UP000392064">
    <property type="component" value="Chromosome"/>
</dbReference>
<dbReference type="PANTHER" id="PTHR13847:SF281">
    <property type="entry name" value="FAD DEPENDENT OXIDOREDUCTASE DOMAIN-CONTAINING PROTEIN"/>
    <property type="match status" value="1"/>
</dbReference>
<organism evidence="2 3">
    <name type="scientific">Aeromicrobium yanjiei</name>
    <dbReference type="NCBI Taxonomy" id="2662028"/>
    <lineage>
        <taxon>Bacteria</taxon>
        <taxon>Bacillati</taxon>
        <taxon>Actinomycetota</taxon>
        <taxon>Actinomycetes</taxon>
        <taxon>Propionibacteriales</taxon>
        <taxon>Nocardioidaceae</taxon>
        <taxon>Aeromicrobium</taxon>
    </lineage>
</organism>
<sequence>MASHRTVFERQRPPEAQVTESLRDSRHAVFWLEDVETVNRPALSGTIDADLTVVGGGYCGLWTAVLAKRRDPTARVVLLEAETIGWAASGRNGGFAEASLTHGEDNGRARWAAEYDTLHRMGLDNLDAIERDVEELKMDVQLERTGVLEVAYEPHQVRWLQEAGHGQWLDRDAVRAEIASPIFEAGRWVKDTCALVHPGRLAQELARVATDLGVEIFEHSAVSGLGTGLGSGLGSGRSGAVDVRTTRGLVRSRRVALATNVFRPLLRRSRLLTVPVYDYVLMTEPLSPGQMAEIGWQHRQGVSDLANQFHYSRLTADNRILYGGYDAIYHAGRGVRPEHEDRDASYRRLASHLLTTYPQLEGLRFSHRWAGAIDTSTQFCAFHGLARRGRVAYAAGFTGLGVAATRFAAEVMLDRLAGETTARTQLEMVRKKPLPFPPEPFTKIGIEATKWSLDRADHREGRRNLMLRTLDRLGLGFDS</sequence>
<proteinExistence type="predicted"/>
<evidence type="ECO:0000313" key="3">
    <source>
        <dbReference type="Proteomes" id="UP000392064"/>
    </source>
</evidence>
<protein>
    <submittedName>
        <fullName evidence="2">FAD-dependent oxidoreductase</fullName>
    </submittedName>
</protein>
<evidence type="ECO:0000313" key="2">
    <source>
        <dbReference type="EMBL" id="QGG40651.1"/>
    </source>
</evidence>
<dbReference type="SUPFAM" id="SSF51905">
    <property type="entry name" value="FAD/NAD(P)-binding domain"/>
    <property type="match status" value="1"/>
</dbReference>
<keyword evidence="3" id="KW-1185">Reference proteome</keyword>
<dbReference type="Gene3D" id="3.50.50.60">
    <property type="entry name" value="FAD/NAD(P)-binding domain"/>
    <property type="match status" value="1"/>
</dbReference>
<gene>
    <name evidence="2" type="ORF">GEV26_04330</name>
</gene>